<dbReference type="Proteomes" id="UP000694930">
    <property type="component" value="Chromosome 5"/>
</dbReference>
<dbReference type="PANTHER" id="PTHR48475:SF1">
    <property type="entry name" value="RNASE H TYPE-1 DOMAIN-CONTAINING PROTEIN"/>
    <property type="match status" value="1"/>
</dbReference>
<reference evidence="2" key="2">
    <citation type="submission" date="2025-08" db="UniProtKB">
        <authorList>
            <consortium name="RefSeq"/>
        </authorList>
    </citation>
    <scope>IDENTIFICATION</scope>
</reference>
<sequence length="153" mass="17830">MIKHPETDYIDPVDIELKEHPLHCFHVEAKQDDFPWYFDIKKYLVSRTYPKDAISNKKKSIRCMDLNFFLSEEVLYRKTPYLGLMRCVDVVEGAKLIEKHLKLQEPWQRGQVIFPRAPGSWLAFSGRHTLSFGGLGGTHKTSSLMLREPGWHA</sequence>
<accession>A0ABM1GSV5</accession>
<keyword evidence="1" id="KW-1185">Reference proteome</keyword>
<gene>
    <name evidence="2" type="primary">LOC107019507</name>
</gene>
<dbReference type="GeneID" id="107019507"/>
<proteinExistence type="predicted"/>
<reference evidence="1" key="1">
    <citation type="journal article" date="2014" name="Nat. Genet.">
        <title>The genome of the stress-tolerant wild tomato species Solanum pennellii.</title>
        <authorList>
            <person name="Bolger A."/>
            <person name="Scossa F."/>
            <person name="Bolger M.E."/>
            <person name="Lanz C."/>
            <person name="Maumus F."/>
            <person name="Tohge T."/>
            <person name="Quesneville H."/>
            <person name="Alseekh S."/>
            <person name="Sorensen I."/>
            <person name="Lichtenstein G."/>
            <person name="Fich E.A."/>
            <person name="Conte M."/>
            <person name="Keller H."/>
            <person name="Schneeberger K."/>
            <person name="Schwacke R."/>
            <person name="Ofner I."/>
            <person name="Vrebalov J."/>
            <person name="Xu Y."/>
            <person name="Osorio S."/>
            <person name="Aflitos S.A."/>
            <person name="Schijlen E."/>
            <person name="Jimenez-Gomez J.M."/>
            <person name="Ryngajllo M."/>
            <person name="Kimura S."/>
            <person name="Kumar R."/>
            <person name="Koenig D."/>
            <person name="Headland L.R."/>
            <person name="Maloof J.N."/>
            <person name="Sinha N."/>
            <person name="van Ham R.C."/>
            <person name="Lankhorst R.K."/>
            <person name="Mao L."/>
            <person name="Vogel A."/>
            <person name="Arsova B."/>
            <person name="Panstruga R."/>
            <person name="Fei Z."/>
            <person name="Rose J.K."/>
            <person name="Zamir D."/>
            <person name="Carrari F."/>
            <person name="Giovannoni J.J."/>
            <person name="Weigel D."/>
            <person name="Usadel B."/>
            <person name="Fernie A.R."/>
        </authorList>
    </citation>
    <scope>NUCLEOTIDE SEQUENCE [LARGE SCALE GENOMIC DNA]</scope>
    <source>
        <strain evidence="1">cv. LA0716</strain>
    </source>
</reference>
<evidence type="ECO:0000313" key="2">
    <source>
        <dbReference type="RefSeq" id="XP_015075469.1"/>
    </source>
</evidence>
<dbReference type="RefSeq" id="XP_015075469.1">
    <property type="nucleotide sequence ID" value="XM_015219983.1"/>
</dbReference>
<dbReference type="PANTHER" id="PTHR48475">
    <property type="entry name" value="RIBONUCLEASE H"/>
    <property type="match status" value="1"/>
</dbReference>
<protein>
    <submittedName>
        <fullName evidence="2">Uncharacterized protein LOC107019507</fullName>
    </submittedName>
</protein>
<evidence type="ECO:0000313" key="1">
    <source>
        <dbReference type="Proteomes" id="UP000694930"/>
    </source>
</evidence>
<organism evidence="1 2">
    <name type="scientific">Solanum pennellii</name>
    <name type="common">Tomato</name>
    <name type="synonym">Lycopersicon pennellii</name>
    <dbReference type="NCBI Taxonomy" id="28526"/>
    <lineage>
        <taxon>Eukaryota</taxon>
        <taxon>Viridiplantae</taxon>
        <taxon>Streptophyta</taxon>
        <taxon>Embryophyta</taxon>
        <taxon>Tracheophyta</taxon>
        <taxon>Spermatophyta</taxon>
        <taxon>Magnoliopsida</taxon>
        <taxon>eudicotyledons</taxon>
        <taxon>Gunneridae</taxon>
        <taxon>Pentapetalae</taxon>
        <taxon>asterids</taxon>
        <taxon>lamiids</taxon>
        <taxon>Solanales</taxon>
        <taxon>Solanaceae</taxon>
        <taxon>Solanoideae</taxon>
        <taxon>Solaneae</taxon>
        <taxon>Solanum</taxon>
        <taxon>Solanum subgen. Lycopersicon</taxon>
    </lineage>
</organism>
<name>A0ABM1GSV5_SOLPN</name>